<dbReference type="PROSITE" id="PS51257">
    <property type="entry name" value="PROKAR_LIPOPROTEIN"/>
    <property type="match status" value="1"/>
</dbReference>
<evidence type="ECO:0000256" key="1">
    <source>
        <dbReference type="SAM" id="MobiDB-lite"/>
    </source>
</evidence>
<accession>A0A067QBN5</accession>
<protein>
    <submittedName>
        <fullName evidence="2">Uncharacterized protein</fullName>
    </submittedName>
</protein>
<dbReference type="InParanoid" id="A0A067QBN5"/>
<proteinExistence type="predicted"/>
<name>A0A067QBN5_9AGAM</name>
<organism evidence="2 3">
    <name type="scientific">Jaapia argillacea MUCL 33604</name>
    <dbReference type="NCBI Taxonomy" id="933084"/>
    <lineage>
        <taxon>Eukaryota</taxon>
        <taxon>Fungi</taxon>
        <taxon>Dikarya</taxon>
        <taxon>Basidiomycota</taxon>
        <taxon>Agaricomycotina</taxon>
        <taxon>Agaricomycetes</taxon>
        <taxon>Agaricomycetidae</taxon>
        <taxon>Jaapiales</taxon>
        <taxon>Jaapiaceae</taxon>
        <taxon>Jaapia</taxon>
    </lineage>
</organism>
<dbReference type="Proteomes" id="UP000027265">
    <property type="component" value="Unassembled WGS sequence"/>
</dbReference>
<dbReference type="AlphaFoldDB" id="A0A067QBN5"/>
<reference evidence="3" key="1">
    <citation type="journal article" date="2014" name="Proc. Natl. Acad. Sci. U.S.A.">
        <title>Extensive sampling of basidiomycete genomes demonstrates inadequacy of the white-rot/brown-rot paradigm for wood decay fungi.</title>
        <authorList>
            <person name="Riley R."/>
            <person name="Salamov A.A."/>
            <person name="Brown D.W."/>
            <person name="Nagy L.G."/>
            <person name="Floudas D."/>
            <person name="Held B.W."/>
            <person name="Levasseur A."/>
            <person name="Lombard V."/>
            <person name="Morin E."/>
            <person name="Otillar R."/>
            <person name="Lindquist E.A."/>
            <person name="Sun H."/>
            <person name="LaButti K.M."/>
            <person name="Schmutz J."/>
            <person name="Jabbour D."/>
            <person name="Luo H."/>
            <person name="Baker S.E."/>
            <person name="Pisabarro A.G."/>
            <person name="Walton J.D."/>
            <person name="Blanchette R.A."/>
            <person name="Henrissat B."/>
            <person name="Martin F."/>
            <person name="Cullen D."/>
            <person name="Hibbett D.S."/>
            <person name="Grigoriev I.V."/>
        </authorList>
    </citation>
    <scope>NUCLEOTIDE SEQUENCE [LARGE SCALE GENOMIC DNA]</scope>
    <source>
        <strain evidence="3">MUCL 33604</strain>
    </source>
</reference>
<evidence type="ECO:0000313" key="3">
    <source>
        <dbReference type="Proteomes" id="UP000027265"/>
    </source>
</evidence>
<evidence type="ECO:0000313" key="2">
    <source>
        <dbReference type="EMBL" id="KDQ59996.1"/>
    </source>
</evidence>
<dbReference type="HOGENOM" id="CLU_2197357_0_0_1"/>
<feature type="compositionally biased region" description="Polar residues" evidence="1">
    <location>
        <begin position="90"/>
        <end position="108"/>
    </location>
</feature>
<gene>
    <name evidence="2" type="ORF">JAAARDRAFT_77289</name>
</gene>
<feature type="region of interest" description="Disordered" evidence="1">
    <location>
        <begin position="86"/>
        <end position="108"/>
    </location>
</feature>
<dbReference type="EMBL" id="KL197714">
    <property type="protein sequence ID" value="KDQ59996.1"/>
    <property type="molecule type" value="Genomic_DNA"/>
</dbReference>
<sequence length="108" mass="12271">MVNCFRLQHTFDFWMSLCRPSPLTTASVSCLIFWHTDASNSVFHSSSLSFPIDDDSPRSHHMYTRALCLSFVKSLKLEGRHQVHTAPLDTHTQLDSQFESKPISSNTA</sequence>
<keyword evidence="3" id="KW-1185">Reference proteome</keyword>